<dbReference type="Proteomes" id="UP000826616">
    <property type="component" value="Chromosome"/>
</dbReference>
<dbReference type="EMBL" id="FNDE01000004">
    <property type="protein sequence ID" value="SDG84244.1"/>
    <property type="molecule type" value="Genomic_DNA"/>
</dbReference>
<name>A0A1G7XJ91_ANETH</name>
<sequence length="63" mass="7280">MRRSKDTAYEKRFIFLAAWVEKWLTIAIVGGWVLLLASQFLLAFDSVRYFLVDTVRLEGIASP</sequence>
<evidence type="ECO:0000313" key="3">
    <source>
        <dbReference type="EMBL" id="SDG84244.1"/>
    </source>
</evidence>
<feature type="transmembrane region" description="Helical" evidence="1">
    <location>
        <begin position="12"/>
        <end position="35"/>
    </location>
</feature>
<proteinExistence type="predicted"/>
<dbReference type="RefSeq" id="WP_139184899.1">
    <property type="nucleotide sequence ID" value="NZ_CP080764.1"/>
</dbReference>
<keyword evidence="1" id="KW-1133">Transmembrane helix</keyword>
<evidence type="ECO:0000313" key="4">
    <source>
        <dbReference type="Proteomes" id="UP000198956"/>
    </source>
</evidence>
<dbReference type="AlphaFoldDB" id="A0A1G7XJ91"/>
<keyword evidence="1" id="KW-0812">Transmembrane</keyword>
<evidence type="ECO:0000313" key="2">
    <source>
        <dbReference type="EMBL" id="QYY43833.1"/>
    </source>
</evidence>
<dbReference type="GeneID" id="97141001"/>
<dbReference type="Proteomes" id="UP000198956">
    <property type="component" value="Unassembled WGS sequence"/>
</dbReference>
<organism evidence="3 4">
    <name type="scientific">Aneurinibacillus thermoaerophilus</name>
    <dbReference type="NCBI Taxonomy" id="143495"/>
    <lineage>
        <taxon>Bacteria</taxon>
        <taxon>Bacillati</taxon>
        <taxon>Bacillota</taxon>
        <taxon>Bacilli</taxon>
        <taxon>Bacillales</taxon>
        <taxon>Paenibacillaceae</taxon>
        <taxon>Aneurinibacillus group</taxon>
        <taxon>Aneurinibacillus</taxon>
    </lineage>
</organism>
<reference evidence="2 5" key="2">
    <citation type="submission" date="2021-08" db="EMBL/GenBank/DDBJ databases">
        <title>Complete genome sequence of the strain Aneurinibacillus thermoaerophilus CCM 8960.</title>
        <authorList>
            <person name="Musilova J."/>
            <person name="Kourilova X."/>
            <person name="Pernicova I."/>
            <person name="Bezdicek M."/>
            <person name="Lengerova M."/>
            <person name="Obruca S."/>
            <person name="Sedlar K."/>
        </authorList>
    </citation>
    <scope>NUCLEOTIDE SEQUENCE [LARGE SCALE GENOMIC DNA]</scope>
    <source>
        <strain evidence="2 5">CCM 8960</strain>
    </source>
</reference>
<dbReference type="EMBL" id="CP080764">
    <property type="protein sequence ID" value="QYY43833.1"/>
    <property type="molecule type" value="Genomic_DNA"/>
</dbReference>
<dbReference type="OrthoDB" id="2680059at2"/>
<keyword evidence="1" id="KW-0472">Membrane</keyword>
<protein>
    <submittedName>
        <fullName evidence="3">Uncharacterized protein</fullName>
    </submittedName>
</protein>
<gene>
    <name evidence="2" type="ORF">K3F53_06425</name>
    <name evidence="3" type="ORF">SAMN04489735_100411</name>
</gene>
<evidence type="ECO:0000256" key="1">
    <source>
        <dbReference type="SAM" id="Phobius"/>
    </source>
</evidence>
<evidence type="ECO:0000313" key="5">
    <source>
        <dbReference type="Proteomes" id="UP000826616"/>
    </source>
</evidence>
<accession>A0A1G7XJ91</accession>
<reference evidence="3 4" key="1">
    <citation type="submission" date="2016-10" db="EMBL/GenBank/DDBJ databases">
        <authorList>
            <person name="de Groot N.N."/>
        </authorList>
    </citation>
    <scope>NUCLEOTIDE SEQUENCE [LARGE SCALE GENOMIC DNA]</scope>
    <source>
        <strain evidence="3 4">L 420-91</strain>
    </source>
</reference>
<keyword evidence="5" id="KW-1185">Reference proteome</keyword>